<evidence type="ECO:0000313" key="2">
    <source>
        <dbReference type="EMBL" id="MCM6761630.1"/>
    </source>
</evidence>
<proteinExistence type="predicted"/>
<organism evidence="2 3">
    <name type="scientific">Rathayibacter rubneri</name>
    <dbReference type="NCBI Taxonomy" id="2950106"/>
    <lineage>
        <taxon>Bacteria</taxon>
        <taxon>Bacillati</taxon>
        <taxon>Actinomycetota</taxon>
        <taxon>Actinomycetes</taxon>
        <taxon>Micrococcales</taxon>
        <taxon>Microbacteriaceae</taxon>
        <taxon>Rathayibacter</taxon>
    </lineage>
</organism>
<reference evidence="2" key="1">
    <citation type="submission" date="2022-06" db="EMBL/GenBank/DDBJ databases">
        <title>Whole genome shotgun sequencing (WGS) of Rathayibacter sp. ZW T2_19, isolated from stored onions (Allium cepa).</title>
        <authorList>
            <person name="Stoll D.A."/>
            <person name="Huch M."/>
        </authorList>
    </citation>
    <scope>NUCLEOTIDE SEQUENCE</scope>
    <source>
        <strain evidence="2">ZW T2_19</strain>
    </source>
</reference>
<feature type="region of interest" description="Disordered" evidence="1">
    <location>
        <begin position="1"/>
        <end position="22"/>
    </location>
</feature>
<keyword evidence="3" id="KW-1185">Reference proteome</keyword>
<dbReference type="RefSeq" id="WP_251944044.1">
    <property type="nucleotide sequence ID" value="NZ_JAMRYM010000009.1"/>
</dbReference>
<evidence type="ECO:0000313" key="3">
    <source>
        <dbReference type="Proteomes" id="UP001155240"/>
    </source>
</evidence>
<sequence length="78" mass="7743">MTRSIDRSTTRPATSRAPRRRNGVLAAAAAGRPVHPAIAVPAAIVLAAAGAPAADSPAAAGRLAAAADASRALRQPLR</sequence>
<gene>
    <name evidence="2" type="ORF">NB037_04285</name>
</gene>
<evidence type="ECO:0000256" key="1">
    <source>
        <dbReference type="SAM" id="MobiDB-lite"/>
    </source>
</evidence>
<protein>
    <submittedName>
        <fullName evidence="2">Uncharacterized protein</fullName>
    </submittedName>
</protein>
<accession>A0A9X2DV50</accession>
<dbReference type="EMBL" id="JAMRYM010000009">
    <property type="protein sequence ID" value="MCM6761630.1"/>
    <property type="molecule type" value="Genomic_DNA"/>
</dbReference>
<name>A0A9X2DV50_9MICO</name>
<dbReference type="AlphaFoldDB" id="A0A9X2DV50"/>
<dbReference type="Proteomes" id="UP001155240">
    <property type="component" value="Unassembled WGS sequence"/>
</dbReference>
<comment type="caution">
    <text evidence="2">The sequence shown here is derived from an EMBL/GenBank/DDBJ whole genome shotgun (WGS) entry which is preliminary data.</text>
</comment>